<organism evidence="1 2">
    <name type="scientific">Trichonephila clavipes</name>
    <name type="common">Golden silk orbweaver</name>
    <name type="synonym">Nephila clavipes</name>
    <dbReference type="NCBI Taxonomy" id="2585209"/>
    <lineage>
        <taxon>Eukaryota</taxon>
        <taxon>Metazoa</taxon>
        <taxon>Ecdysozoa</taxon>
        <taxon>Arthropoda</taxon>
        <taxon>Chelicerata</taxon>
        <taxon>Arachnida</taxon>
        <taxon>Araneae</taxon>
        <taxon>Araneomorphae</taxon>
        <taxon>Entelegynae</taxon>
        <taxon>Araneoidea</taxon>
        <taxon>Nephilidae</taxon>
        <taxon>Trichonephila</taxon>
    </lineage>
</organism>
<dbReference type="Proteomes" id="UP000887159">
    <property type="component" value="Unassembled WGS sequence"/>
</dbReference>
<protein>
    <submittedName>
        <fullName evidence="1">Uncharacterized protein</fullName>
    </submittedName>
</protein>
<dbReference type="EMBL" id="BMAU01021236">
    <property type="protein sequence ID" value="GFY03394.1"/>
    <property type="molecule type" value="Genomic_DNA"/>
</dbReference>
<sequence>MFERSLNQKLLREVPWQNCGGGDRWCRHRSSLREISPRKFVLSPVWCSRPSPKTGVLLARCHDEFREPRSDYVRQVALATTTTEVWTVKCPFSKGTLQRQSSYNRNQLVRTDRNWIHLLVHLLAGRCALGIGEGLKTV</sequence>
<accession>A0A8X6V8M4</accession>
<gene>
    <name evidence="1" type="primary">NCL1_03966</name>
    <name evidence="1" type="ORF">TNCV_1173521</name>
</gene>
<reference evidence="1" key="1">
    <citation type="submission" date="2020-08" db="EMBL/GenBank/DDBJ databases">
        <title>Multicomponent nature underlies the extraordinary mechanical properties of spider dragline silk.</title>
        <authorList>
            <person name="Kono N."/>
            <person name="Nakamura H."/>
            <person name="Mori M."/>
            <person name="Yoshida Y."/>
            <person name="Ohtoshi R."/>
            <person name="Malay A.D."/>
            <person name="Moran D.A.P."/>
            <person name="Tomita M."/>
            <person name="Numata K."/>
            <person name="Arakawa K."/>
        </authorList>
    </citation>
    <scope>NUCLEOTIDE SEQUENCE</scope>
</reference>
<name>A0A8X6V8M4_TRICX</name>
<proteinExistence type="predicted"/>
<keyword evidence="2" id="KW-1185">Reference proteome</keyword>
<evidence type="ECO:0000313" key="2">
    <source>
        <dbReference type="Proteomes" id="UP000887159"/>
    </source>
</evidence>
<comment type="caution">
    <text evidence="1">The sequence shown here is derived from an EMBL/GenBank/DDBJ whole genome shotgun (WGS) entry which is preliminary data.</text>
</comment>
<dbReference type="AlphaFoldDB" id="A0A8X6V8M4"/>
<evidence type="ECO:0000313" key="1">
    <source>
        <dbReference type="EMBL" id="GFY03394.1"/>
    </source>
</evidence>